<dbReference type="PROSITE" id="PS50937">
    <property type="entry name" value="HTH_MERR_2"/>
    <property type="match status" value="1"/>
</dbReference>
<dbReference type="SUPFAM" id="SSF55136">
    <property type="entry name" value="Probable bacterial effector-binding domain"/>
    <property type="match status" value="1"/>
</dbReference>
<feature type="domain" description="HTH merR-type" evidence="2">
    <location>
        <begin position="8"/>
        <end position="77"/>
    </location>
</feature>
<dbReference type="SMART" id="SM00422">
    <property type="entry name" value="HTH_MERR"/>
    <property type="match status" value="1"/>
</dbReference>
<gene>
    <name evidence="3" type="ORF">FRIFI_0320</name>
</gene>
<protein>
    <submittedName>
        <fullName evidence="3">Multidrug-efflux transporter 2 regulator</fullName>
    </submittedName>
</protein>
<dbReference type="Proteomes" id="UP000245695">
    <property type="component" value="Chromosome 1"/>
</dbReference>
<sequence length="274" mass="32358">MKINKNIHFTTGEFAKLCKTSKQTLYHYDQVGIFSPEIKGDNNYRYYSYQQIETFGAITMLKDIGMPLKEIKEYLSKRNPNELINLLEKERINVINKIDKLNQIKLFIDRKIEYSKDFINNYTDKVSILPLQEEYIFISKVFNCSTDKEVYEAFSAHIGRCEDRGIAYPHFLGEMLEYSDIANGNYLDYKYIYNKLPNKEYSNFTKAKGLYIVAYHRGSYYNTSITYNKILKFIEENNLSVQGHFYEDIILDDLAVQEYDDYVIKISIKVNLSK</sequence>
<dbReference type="SUPFAM" id="SSF46955">
    <property type="entry name" value="Putative DNA-binding domain"/>
    <property type="match status" value="1"/>
</dbReference>
<accession>A0A2P2BNA6</accession>
<dbReference type="GO" id="GO:0003700">
    <property type="term" value="F:DNA-binding transcription factor activity"/>
    <property type="evidence" value="ECO:0007669"/>
    <property type="project" value="InterPro"/>
</dbReference>
<dbReference type="Pfam" id="PF13411">
    <property type="entry name" value="MerR_1"/>
    <property type="match status" value="1"/>
</dbReference>
<dbReference type="Gene3D" id="3.20.80.10">
    <property type="entry name" value="Regulatory factor, effector binding domain"/>
    <property type="match status" value="1"/>
</dbReference>
<dbReference type="InterPro" id="IPR011256">
    <property type="entry name" value="Reg_factor_effector_dom_sf"/>
</dbReference>
<keyword evidence="1" id="KW-0238">DNA-binding</keyword>
<dbReference type="InterPro" id="IPR000551">
    <property type="entry name" value="MerR-type_HTH_dom"/>
</dbReference>
<name>A0A2P2BNA6_9FIRM</name>
<dbReference type="EMBL" id="LN650648">
    <property type="protein sequence ID" value="CEI71868.1"/>
    <property type="molecule type" value="Genomic_DNA"/>
</dbReference>
<dbReference type="RefSeq" id="WP_092922954.1">
    <property type="nucleotide sequence ID" value="NZ_FJTZ01000011.1"/>
</dbReference>
<evidence type="ECO:0000313" key="3">
    <source>
        <dbReference type="EMBL" id="CEI71868.1"/>
    </source>
</evidence>
<dbReference type="PANTHER" id="PTHR30204:SF85">
    <property type="entry name" value="MULTIDRUG-EFFLUX TRANSPORTER 2 REGULATOR"/>
    <property type="match status" value="1"/>
</dbReference>
<dbReference type="KEGG" id="rhom:FRIFI_0320"/>
<evidence type="ECO:0000259" key="2">
    <source>
        <dbReference type="PROSITE" id="PS50937"/>
    </source>
</evidence>
<keyword evidence="4" id="KW-1185">Reference proteome</keyword>
<dbReference type="InterPro" id="IPR009061">
    <property type="entry name" value="DNA-bd_dom_put_sf"/>
</dbReference>
<dbReference type="AlphaFoldDB" id="A0A2P2BNA6"/>
<dbReference type="InterPro" id="IPR047057">
    <property type="entry name" value="MerR_fam"/>
</dbReference>
<dbReference type="PANTHER" id="PTHR30204">
    <property type="entry name" value="REDOX-CYCLING DRUG-SENSING TRANSCRIPTIONAL ACTIVATOR SOXR"/>
    <property type="match status" value="1"/>
</dbReference>
<organism evidence="3 4">
    <name type="scientific">Romboutsia hominis</name>
    <dbReference type="NCBI Taxonomy" id="1507512"/>
    <lineage>
        <taxon>Bacteria</taxon>
        <taxon>Bacillati</taxon>
        <taxon>Bacillota</taxon>
        <taxon>Clostridia</taxon>
        <taxon>Peptostreptococcales</taxon>
        <taxon>Peptostreptococcaceae</taxon>
        <taxon>Romboutsia</taxon>
    </lineage>
</organism>
<evidence type="ECO:0000313" key="4">
    <source>
        <dbReference type="Proteomes" id="UP000245695"/>
    </source>
</evidence>
<proteinExistence type="predicted"/>
<dbReference type="CDD" id="cd04782">
    <property type="entry name" value="HTH_BltR"/>
    <property type="match status" value="1"/>
</dbReference>
<reference evidence="3 4" key="1">
    <citation type="submission" date="2014-09" db="EMBL/GenBank/DDBJ databases">
        <authorList>
            <person name="Hornung B.V."/>
        </authorList>
    </citation>
    <scope>NUCLEOTIDE SEQUENCE [LARGE SCALE GENOMIC DNA]</scope>
    <source>
        <strain evidence="3 4">FRIFI</strain>
    </source>
</reference>
<dbReference type="GO" id="GO:0003677">
    <property type="term" value="F:DNA binding"/>
    <property type="evidence" value="ECO:0007669"/>
    <property type="project" value="UniProtKB-KW"/>
</dbReference>
<evidence type="ECO:0000256" key="1">
    <source>
        <dbReference type="ARBA" id="ARBA00023125"/>
    </source>
</evidence>
<dbReference type="Gene3D" id="1.10.1660.10">
    <property type="match status" value="1"/>
</dbReference>